<feature type="compositionally biased region" description="Basic and acidic residues" evidence="1">
    <location>
        <begin position="24"/>
        <end position="64"/>
    </location>
</feature>
<feature type="region of interest" description="Disordered" evidence="1">
    <location>
        <begin position="1"/>
        <end position="130"/>
    </location>
</feature>
<dbReference type="EMBL" id="CP003235">
    <property type="protein sequence ID" value="AFC32803.1"/>
    <property type="molecule type" value="Genomic_DNA"/>
</dbReference>
<proteinExistence type="predicted"/>
<evidence type="ECO:0000313" key="3">
    <source>
        <dbReference type="Proteomes" id="UP000007523"/>
    </source>
</evidence>
<dbReference type="Proteomes" id="UP000007523">
    <property type="component" value="Chromosome"/>
</dbReference>
<accession>H6NRR7</accession>
<evidence type="ECO:0000256" key="1">
    <source>
        <dbReference type="SAM" id="MobiDB-lite"/>
    </source>
</evidence>
<feature type="compositionally biased region" description="Basic and acidic residues" evidence="1">
    <location>
        <begin position="105"/>
        <end position="116"/>
    </location>
</feature>
<dbReference type="AlphaFoldDB" id="H6NRR7"/>
<name>H6NRR7_9BACL</name>
<dbReference type="KEGG" id="pmq:PM3016_6162"/>
<reference evidence="2 3" key="1">
    <citation type="journal article" date="2012" name="J. Bacteriol.">
        <title>Complete Genome Sequence of Paenibacillus mucilaginosus 3016, a Bacterium Functional as Microbial Fertilizer.</title>
        <authorList>
            <person name="Ma M."/>
            <person name="Wang Z."/>
            <person name="Li L."/>
            <person name="Jiang X."/>
            <person name="Guan D."/>
            <person name="Cao F."/>
            <person name="Chen H."/>
            <person name="Wang X."/>
            <person name="Shen D."/>
            <person name="Du B."/>
            <person name="Li J."/>
        </authorList>
    </citation>
    <scope>NUCLEOTIDE SEQUENCE [LARGE SCALE GENOMIC DNA]</scope>
    <source>
        <strain evidence="2 3">3016</strain>
    </source>
</reference>
<feature type="region of interest" description="Disordered" evidence="1">
    <location>
        <begin position="218"/>
        <end position="250"/>
    </location>
</feature>
<keyword evidence="3" id="KW-1185">Reference proteome</keyword>
<dbReference type="HOGENOM" id="CLU_965918_0_0_9"/>
<gene>
    <name evidence="2" type="ORF">PM3016_6162</name>
</gene>
<sequence length="288" mass="31907">MPALARGGGEEQEPVPQRGGRRRPLLDRCGRAHARGGQDRRQQDRRRELGQQHHLAGEGDEGHKKQQRGRQQDVSPAGEGQGQGQQRRHQEEGMQGSGGRGGSPHRQEEASQKDGHQISGIRVRIREDGRQPDAVRIGDDQAVLLHKAVPCKQAVDHHGIASKHNSVPEKTVHRFLPRQEQAENEESCGHHLGIPGLIVHIRGDGACTRQQAGNQIDERSAPYQQEGRILPPPSSLLEEQQQRSGAQREIHKDIAAEQRAVKSQALLRLMFIAGVQKQGASIRRRGQK</sequence>
<evidence type="ECO:0000313" key="2">
    <source>
        <dbReference type="EMBL" id="AFC32803.1"/>
    </source>
</evidence>
<organism evidence="2 3">
    <name type="scientific">Paenibacillus mucilaginosus 3016</name>
    <dbReference type="NCBI Taxonomy" id="1116391"/>
    <lineage>
        <taxon>Bacteria</taxon>
        <taxon>Bacillati</taxon>
        <taxon>Bacillota</taxon>
        <taxon>Bacilli</taxon>
        <taxon>Bacillales</taxon>
        <taxon>Paenibacillaceae</taxon>
        <taxon>Paenibacillus</taxon>
    </lineage>
</organism>
<protein>
    <submittedName>
        <fullName evidence="2">Uncharacterized protein</fullName>
    </submittedName>
</protein>